<keyword evidence="2" id="KW-1185">Reference proteome</keyword>
<dbReference type="Proteomes" id="UP000028984">
    <property type="component" value="Unassembled WGS sequence"/>
</dbReference>
<comment type="caution">
    <text evidence="1">The sequence shown here is derived from an EMBL/GenBank/DDBJ whole genome shotgun (WGS) entry which is preliminary data.</text>
</comment>
<dbReference type="EMBL" id="JGZK01000009">
    <property type="protein sequence ID" value="KFI85197.1"/>
    <property type="molecule type" value="Genomic_DNA"/>
</dbReference>
<accession>A0A087CPJ7</accession>
<reference evidence="1 2" key="1">
    <citation type="submission" date="2014-03" db="EMBL/GenBank/DDBJ databases">
        <title>Genomics of Bifidobacteria.</title>
        <authorList>
            <person name="Ventura M."/>
            <person name="Milani C."/>
            <person name="Lugli G.A."/>
        </authorList>
    </citation>
    <scope>NUCLEOTIDE SEQUENCE [LARGE SCALE GENOMIC DNA]</scope>
    <source>
        <strain evidence="1 2">DSM 23975</strain>
    </source>
</reference>
<sequence length="146" mass="15689">MLKLRYVTSNVLGSMVEAMRLCTPSRRHASPTVTSNDAVKITSSGLGSYHGLILDILRSQNALTNDFKPPSKSSAPMTDASATMTSLSSPAFTALSNACVRRPSIDLDLARSCRYLRVTLPTPCSICSNVALPSLYLMAYRSTGAR</sequence>
<dbReference type="STRING" id="1437610.BREU_2073"/>
<dbReference type="AlphaFoldDB" id="A0A087CPJ7"/>
<name>A0A087CPJ7_9BIFI</name>
<proteinExistence type="predicted"/>
<protein>
    <submittedName>
        <fullName evidence="1">Uncharacterized protein</fullName>
    </submittedName>
</protein>
<evidence type="ECO:0000313" key="2">
    <source>
        <dbReference type="Proteomes" id="UP000028984"/>
    </source>
</evidence>
<evidence type="ECO:0000313" key="1">
    <source>
        <dbReference type="EMBL" id="KFI85197.1"/>
    </source>
</evidence>
<organism evidence="1 2">
    <name type="scientific">Bifidobacterium reuteri DSM 23975</name>
    <dbReference type="NCBI Taxonomy" id="1437610"/>
    <lineage>
        <taxon>Bacteria</taxon>
        <taxon>Bacillati</taxon>
        <taxon>Actinomycetota</taxon>
        <taxon>Actinomycetes</taxon>
        <taxon>Bifidobacteriales</taxon>
        <taxon>Bifidobacteriaceae</taxon>
        <taxon>Bifidobacterium</taxon>
    </lineage>
</organism>
<gene>
    <name evidence="1" type="ORF">BREU_2073</name>
</gene>